<dbReference type="EMBL" id="MU275876">
    <property type="protein sequence ID" value="KAI0049226.1"/>
    <property type="molecule type" value="Genomic_DNA"/>
</dbReference>
<organism evidence="1 2">
    <name type="scientific">Auriscalpium vulgare</name>
    <dbReference type="NCBI Taxonomy" id="40419"/>
    <lineage>
        <taxon>Eukaryota</taxon>
        <taxon>Fungi</taxon>
        <taxon>Dikarya</taxon>
        <taxon>Basidiomycota</taxon>
        <taxon>Agaricomycotina</taxon>
        <taxon>Agaricomycetes</taxon>
        <taxon>Russulales</taxon>
        <taxon>Auriscalpiaceae</taxon>
        <taxon>Auriscalpium</taxon>
    </lineage>
</organism>
<keyword evidence="2" id="KW-1185">Reference proteome</keyword>
<name>A0ACB8RYN8_9AGAM</name>
<gene>
    <name evidence="1" type="ORF">FA95DRAFT_1571392</name>
</gene>
<evidence type="ECO:0000313" key="1">
    <source>
        <dbReference type="EMBL" id="KAI0049226.1"/>
    </source>
</evidence>
<accession>A0ACB8RYN8</accession>
<sequence length="758" mass="80447">MSQLSKESARTSMLPKPRQHSRAVLKKPATSARLPAPALNVVAPAQPVNKASRSRLPHPTASRRAPQSIFDATSSPQSAPTVHARAGSDGASRTPWTSPADAPPAKTALVRASSESGHSPVSLPLHTRAPHPARVFESNVRVVSRRPFGPAIRTPVRADAAYPTPPSSVETRTDGKVEEGKEFKLLEATASIGDLDTQPNASTHLPYSFPASPAAAVVSRSRPKAATPSSSQLKENRPTLSIALPRDLIRPTKGDAARQPNFPRPLVIRKPISSCLHILHFGDVYIPTEVKALMDEVDRFAAEWTFMFDDILCPEEDPGSKRSEAAEYHCADEGVPVATTTLGTIEGADNKLEDSDSLPSSPLRTDFSTANADSACHNASHTPSRKLSAASSTTRTTAIDSDDEGSDAEATCFALSISKLTSALQTTVIIRPNVCETSPGPLRTPPKTLAPSTPTSAPYLSLLPETSPGPLRTPPKMLAPSTPTSAPYLSLLPEAAGGDPQRRIAQPHVIESWLTVHLERFSNALSPPTPSPLRAARASPHRSSPLAQKCYTAGTSPGSLSSASATLRSEDSPQQPASPRPTNDTVLDVSQKQLPSSFPINTSQPTISFPMPLVDANPLRRSSSLRTGLGLKSLFRRADVLQASPSTSSLLAPGTAEERARRRRAESLKGMISEPRVVSLGRLRGLGMSIGSVSVSDVRAAGSGEGKKDGRKGGRSSLNNLFGRSADAQGEEYEMTTGTGAKVRRAASARNLLRKKTR</sequence>
<reference evidence="1" key="2">
    <citation type="journal article" date="2022" name="New Phytol.">
        <title>Evolutionary transition to the ectomycorrhizal habit in the genomes of a hyperdiverse lineage of mushroom-forming fungi.</title>
        <authorList>
            <person name="Looney B."/>
            <person name="Miyauchi S."/>
            <person name="Morin E."/>
            <person name="Drula E."/>
            <person name="Courty P.E."/>
            <person name="Kohler A."/>
            <person name="Kuo A."/>
            <person name="LaButti K."/>
            <person name="Pangilinan J."/>
            <person name="Lipzen A."/>
            <person name="Riley R."/>
            <person name="Andreopoulos W."/>
            <person name="He G."/>
            <person name="Johnson J."/>
            <person name="Nolan M."/>
            <person name="Tritt A."/>
            <person name="Barry K.W."/>
            <person name="Grigoriev I.V."/>
            <person name="Nagy L.G."/>
            <person name="Hibbett D."/>
            <person name="Henrissat B."/>
            <person name="Matheny P.B."/>
            <person name="Labbe J."/>
            <person name="Martin F.M."/>
        </authorList>
    </citation>
    <scope>NUCLEOTIDE SEQUENCE</scope>
    <source>
        <strain evidence="1">FP105234-sp</strain>
    </source>
</reference>
<reference evidence="1" key="1">
    <citation type="submission" date="2021-02" db="EMBL/GenBank/DDBJ databases">
        <authorList>
            <consortium name="DOE Joint Genome Institute"/>
            <person name="Ahrendt S."/>
            <person name="Looney B.P."/>
            <person name="Miyauchi S."/>
            <person name="Morin E."/>
            <person name="Drula E."/>
            <person name="Courty P.E."/>
            <person name="Chicoki N."/>
            <person name="Fauchery L."/>
            <person name="Kohler A."/>
            <person name="Kuo A."/>
            <person name="Labutti K."/>
            <person name="Pangilinan J."/>
            <person name="Lipzen A."/>
            <person name="Riley R."/>
            <person name="Andreopoulos W."/>
            <person name="He G."/>
            <person name="Johnson J."/>
            <person name="Barry K.W."/>
            <person name="Grigoriev I.V."/>
            <person name="Nagy L."/>
            <person name="Hibbett D."/>
            <person name="Henrissat B."/>
            <person name="Matheny P.B."/>
            <person name="Labbe J."/>
            <person name="Martin F."/>
        </authorList>
    </citation>
    <scope>NUCLEOTIDE SEQUENCE</scope>
    <source>
        <strain evidence="1">FP105234-sp</strain>
    </source>
</reference>
<evidence type="ECO:0000313" key="2">
    <source>
        <dbReference type="Proteomes" id="UP000814033"/>
    </source>
</evidence>
<protein>
    <submittedName>
        <fullName evidence="1">Uncharacterized protein</fullName>
    </submittedName>
</protein>
<proteinExistence type="predicted"/>
<dbReference type="Proteomes" id="UP000814033">
    <property type="component" value="Unassembled WGS sequence"/>
</dbReference>
<comment type="caution">
    <text evidence="1">The sequence shown here is derived from an EMBL/GenBank/DDBJ whole genome shotgun (WGS) entry which is preliminary data.</text>
</comment>